<dbReference type="InterPro" id="IPR003594">
    <property type="entry name" value="HATPase_dom"/>
</dbReference>
<feature type="non-terminal residue" evidence="2">
    <location>
        <position position="84"/>
    </location>
</feature>
<dbReference type="PROSITE" id="PS50109">
    <property type="entry name" value="HIS_KIN"/>
    <property type="match status" value="1"/>
</dbReference>
<sequence length="84" mass="9115">ERFDAGPTVCLDKEGFKRVVTAILDNAIRFSPSDGSIMVCISGGKGDVWLSVTDQGEGIDPYYLPYVFEELSDPDVAHHSEGHG</sequence>
<accession>X1RXM0</accession>
<dbReference type="InterPro" id="IPR005467">
    <property type="entry name" value="His_kinase_dom"/>
</dbReference>
<dbReference type="SUPFAM" id="SSF55874">
    <property type="entry name" value="ATPase domain of HSP90 chaperone/DNA topoisomerase II/histidine kinase"/>
    <property type="match status" value="1"/>
</dbReference>
<comment type="caution">
    <text evidence="2">The sequence shown here is derived from an EMBL/GenBank/DDBJ whole genome shotgun (WGS) entry which is preliminary data.</text>
</comment>
<feature type="domain" description="Histidine kinase" evidence="1">
    <location>
        <begin position="1"/>
        <end position="84"/>
    </location>
</feature>
<organism evidence="2">
    <name type="scientific">marine sediment metagenome</name>
    <dbReference type="NCBI Taxonomy" id="412755"/>
    <lineage>
        <taxon>unclassified sequences</taxon>
        <taxon>metagenomes</taxon>
        <taxon>ecological metagenomes</taxon>
    </lineage>
</organism>
<protein>
    <recommendedName>
        <fullName evidence="1">Histidine kinase domain-containing protein</fullName>
    </recommendedName>
</protein>
<evidence type="ECO:0000313" key="2">
    <source>
        <dbReference type="EMBL" id="GAI71661.1"/>
    </source>
</evidence>
<dbReference type="InterPro" id="IPR036890">
    <property type="entry name" value="HATPase_C_sf"/>
</dbReference>
<dbReference type="Pfam" id="PF02518">
    <property type="entry name" value="HATPase_c"/>
    <property type="match status" value="1"/>
</dbReference>
<reference evidence="2" key="1">
    <citation type="journal article" date="2014" name="Front. Microbiol.">
        <title>High frequency of phylogenetically diverse reductive dehalogenase-homologous genes in deep subseafloor sedimentary metagenomes.</title>
        <authorList>
            <person name="Kawai M."/>
            <person name="Futagami T."/>
            <person name="Toyoda A."/>
            <person name="Takaki Y."/>
            <person name="Nishi S."/>
            <person name="Hori S."/>
            <person name="Arai W."/>
            <person name="Tsubouchi T."/>
            <person name="Morono Y."/>
            <person name="Uchiyama I."/>
            <person name="Ito T."/>
            <person name="Fujiyama A."/>
            <person name="Inagaki F."/>
            <person name="Takami H."/>
        </authorList>
    </citation>
    <scope>NUCLEOTIDE SEQUENCE</scope>
    <source>
        <strain evidence="2">Expedition CK06-06</strain>
    </source>
</reference>
<dbReference type="Gene3D" id="3.30.565.10">
    <property type="entry name" value="Histidine kinase-like ATPase, C-terminal domain"/>
    <property type="match status" value="1"/>
</dbReference>
<name>X1RXM0_9ZZZZ</name>
<proteinExistence type="predicted"/>
<evidence type="ECO:0000259" key="1">
    <source>
        <dbReference type="PROSITE" id="PS50109"/>
    </source>
</evidence>
<feature type="non-terminal residue" evidence="2">
    <location>
        <position position="1"/>
    </location>
</feature>
<gene>
    <name evidence="2" type="ORF">S06H3_65792</name>
</gene>
<dbReference type="EMBL" id="BARV01044467">
    <property type="protein sequence ID" value="GAI71661.1"/>
    <property type="molecule type" value="Genomic_DNA"/>
</dbReference>
<dbReference type="AlphaFoldDB" id="X1RXM0"/>